<reference evidence="3" key="1">
    <citation type="submission" date="2014-03" db="EMBL/GenBank/DDBJ databases">
        <title>The Genome Sequence of Puccinia striiformis f. sp. tritici PST-78.</title>
        <authorList>
            <consortium name="The Broad Institute Genome Sequencing Platform"/>
            <person name="Cuomo C."/>
            <person name="Hulbert S."/>
            <person name="Chen X."/>
            <person name="Walker B."/>
            <person name="Young S.K."/>
            <person name="Zeng Q."/>
            <person name="Gargeya S."/>
            <person name="Fitzgerald M."/>
            <person name="Haas B."/>
            <person name="Abouelleil A."/>
            <person name="Alvarado L."/>
            <person name="Arachchi H.M."/>
            <person name="Berlin A.M."/>
            <person name="Chapman S.B."/>
            <person name="Goldberg J."/>
            <person name="Griggs A."/>
            <person name="Gujja S."/>
            <person name="Hansen M."/>
            <person name="Howarth C."/>
            <person name="Imamovic A."/>
            <person name="Larimer J."/>
            <person name="McCowan C."/>
            <person name="Montmayeur A."/>
            <person name="Murphy C."/>
            <person name="Neiman D."/>
            <person name="Pearson M."/>
            <person name="Priest M."/>
            <person name="Roberts A."/>
            <person name="Saif S."/>
            <person name="Shea T."/>
            <person name="Sisk P."/>
            <person name="Sykes S."/>
            <person name="Wortman J."/>
            <person name="Nusbaum C."/>
            <person name="Birren B."/>
        </authorList>
    </citation>
    <scope>NUCLEOTIDE SEQUENCE [LARGE SCALE GENOMIC DNA]</scope>
    <source>
        <strain evidence="3">race PST-78</strain>
    </source>
</reference>
<dbReference type="AlphaFoldDB" id="A0A0L0VKM9"/>
<name>A0A0L0VKM9_9BASI</name>
<feature type="region of interest" description="Disordered" evidence="1">
    <location>
        <begin position="1"/>
        <end position="73"/>
    </location>
</feature>
<dbReference type="EMBL" id="AJIL01000042">
    <property type="protein sequence ID" value="KNE99830.1"/>
    <property type="molecule type" value="Genomic_DNA"/>
</dbReference>
<keyword evidence="3" id="KW-1185">Reference proteome</keyword>
<evidence type="ECO:0000313" key="3">
    <source>
        <dbReference type="Proteomes" id="UP000054564"/>
    </source>
</evidence>
<sequence>MPRSSQPATRATRHSNHNVASGPELPGDNTMRPITRSSPNAAPGFASSGGSVICPISAPVQHRTPKRPTIKMSTPELRRSRRIFDLSHGDGRFVIPTEHISLKEVNKNNIKHSAKSAKHVAKKNSRRN</sequence>
<comment type="caution">
    <text evidence="2">The sequence shown here is derived from an EMBL/GenBank/DDBJ whole genome shotgun (WGS) entry which is preliminary data.</text>
</comment>
<accession>A0A0L0VKM9</accession>
<proteinExistence type="predicted"/>
<organism evidence="2 3">
    <name type="scientific">Puccinia striiformis f. sp. tritici PST-78</name>
    <dbReference type="NCBI Taxonomy" id="1165861"/>
    <lineage>
        <taxon>Eukaryota</taxon>
        <taxon>Fungi</taxon>
        <taxon>Dikarya</taxon>
        <taxon>Basidiomycota</taxon>
        <taxon>Pucciniomycotina</taxon>
        <taxon>Pucciniomycetes</taxon>
        <taxon>Pucciniales</taxon>
        <taxon>Pucciniaceae</taxon>
        <taxon>Puccinia</taxon>
    </lineage>
</organism>
<gene>
    <name evidence="2" type="ORF">PSTG_06919</name>
</gene>
<dbReference type="Proteomes" id="UP000054564">
    <property type="component" value="Unassembled WGS sequence"/>
</dbReference>
<evidence type="ECO:0000256" key="1">
    <source>
        <dbReference type="SAM" id="MobiDB-lite"/>
    </source>
</evidence>
<evidence type="ECO:0000313" key="2">
    <source>
        <dbReference type="EMBL" id="KNE99830.1"/>
    </source>
</evidence>
<protein>
    <submittedName>
        <fullName evidence="2">Uncharacterized protein</fullName>
    </submittedName>
</protein>